<dbReference type="Proteomes" id="UP001159363">
    <property type="component" value="Chromosome 2"/>
</dbReference>
<name>A0ABQ9I851_9NEOP</name>
<protein>
    <submittedName>
        <fullName evidence="1">Uncharacterized protein</fullName>
    </submittedName>
</protein>
<dbReference type="EMBL" id="JARBHB010000002">
    <property type="protein sequence ID" value="KAJ8892820.1"/>
    <property type="molecule type" value="Genomic_DNA"/>
</dbReference>
<sequence>MPPGSSIKDTYHTYQEWLNETYPVAVYYYRIFVNEYNIKIEPPSVDDCNTCSMLKLELKKLKKNDPDSARVSAMQRELEIHLQTQQVIQDMIMSYAGN</sequence>
<proteinExistence type="predicted"/>
<keyword evidence="2" id="KW-1185">Reference proteome</keyword>
<evidence type="ECO:0000313" key="2">
    <source>
        <dbReference type="Proteomes" id="UP001159363"/>
    </source>
</evidence>
<accession>A0ABQ9I851</accession>
<gene>
    <name evidence="1" type="ORF">PR048_005401</name>
</gene>
<evidence type="ECO:0000313" key="1">
    <source>
        <dbReference type="EMBL" id="KAJ8892820.1"/>
    </source>
</evidence>
<comment type="caution">
    <text evidence="1">The sequence shown here is derived from an EMBL/GenBank/DDBJ whole genome shotgun (WGS) entry which is preliminary data.</text>
</comment>
<reference evidence="1 2" key="1">
    <citation type="submission" date="2023-02" db="EMBL/GenBank/DDBJ databases">
        <title>LHISI_Scaffold_Assembly.</title>
        <authorList>
            <person name="Stuart O.P."/>
            <person name="Cleave R."/>
            <person name="Magrath M.J.L."/>
            <person name="Mikheyev A.S."/>
        </authorList>
    </citation>
    <scope>NUCLEOTIDE SEQUENCE [LARGE SCALE GENOMIC DNA]</scope>
    <source>
        <strain evidence="1">Daus_M_001</strain>
        <tissue evidence="1">Leg muscle</tissue>
    </source>
</reference>
<organism evidence="1 2">
    <name type="scientific">Dryococelus australis</name>
    <dbReference type="NCBI Taxonomy" id="614101"/>
    <lineage>
        <taxon>Eukaryota</taxon>
        <taxon>Metazoa</taxon>
        <taxon>Ecdysozoa</taxon>
        <taxon>Arthropoda</taxon>
        <taxon>Hexapoda</taxon>
        <taxon>Insecta</taxon>
        <taxon>Pterygota</taxon>
        <taxon>Neoptera</taxon>
        <taxon>Polyneoptera</taxon>
        <taxon>Phasmatodea</taxon>
        <taxon>Verophasmatodea</taxon>
        <taxon>Anareolatae</taxon>
        <taxon>Phasmatidae</taxon>
        <taxon>Eurycanthinae</taxon>
        <taxon>Dryococelus</taxon>
    </lineage>
</organism>